<keyword evidence="6" id="KW-0963">Cytoplasm</keyword>
<comment type="catalytic activity">
    <reaction evidence="5 6">
        <text>cytidine(34) in tRNA(Ile2) + L-lysine + ATP = lysidine(34) in tRNA(Ile2) + AMP + diphosphate + H(+)</text>
        <dbReference type="Rhea" id="RHEA:43744"/>
        <dbReference type="Rhea" id="RHEA-COMP:10625"/>
        <dbReference type="Rhea" id="RHEA-COMP:10670"/>
        <dbReference type="ChEBI" id="CHEBI:15378"/>
        <dbReference type="ChEBI" id="CHEBI:30616"/>
        <dbReference type="ChEBI" id="CHEBI:32551"/>
        <dbReference type="ChEBI" id="CHEBI:33019"/>
        <dbReference type="ChEBI" id="CHEBI:82748"/>
        <dbReference type="ChEBI" id="CHEBI:83665"/>
        <dbReference type="ChEBI" id="CHEBI:456215"/>
        <dbReference type="EC" id="6.3.4.19"/>
    </reaction>
</comment>
<comment type="function">
    <text evidence="6">Ligates lysine onto the cytidine present at position 34 of the AUA codon-specific tRNA(Ile) that contains the anticodon CAU, in an ATP-dependent manner. Cytidine is converted to lysidine, thus changing the amino acid specificity of the tRNA from methionine to isoleucine.</text>
</comment>
<feature type="domain" description="tRNA(Ile)-lysidine/2-thiocytidine synthase N-terminal" evidence="8">
    <location>
        <begin position="46"/>
        <end position="251"/>
    </location>
</feature>
<dbReference type="PANTHER" id="PTHR43033">
    <property type="entry name" value="TRNA(ILE)-LYSIDINE SYNTHASE-RELATED"/>
    <property type="match status" value="1"/>
</dbReference>
<dbReference type="HAMAP" id="MF_01161">
    <property type="entry name" value="tRNA_Ile_lys_synt"/>
    <property type="match status" value="1"/>
</dbReference>
<dbReference type="SUPFAM" id="SSF52402">
    <property type="entry name" value="Adenine nucleotide alpha hydrolases-like"/>
    <property type="match status" value="1"/>
</dbReference>
<dbReference type="GO" id="GO:0005524">
    <property type="term" value="F:ATP binding"/>
    <property type="evidence" value="ECO:0007669"/>
    <property type="project" value="UniProtKB-UniRule"/>
</dbReference>
<proteinExistence type="inferred from homology"/>
<comment type="subcellular location">
    <subcellularLocation>
        <location evidence="6">Cytoplasm</location>
    </subcellularLocation>
</comment>
<comment type="domain">
    <text evidence="6">The N-terminal region contains the highly conserved SGGXDS motif, predicted to be a P-loop motif involved in ATP binding.</text>
</comment>
<feature type="binding site" evidence="6">
    <location>
        <begin position="52"/>
        <end position="57"/>
    </location>
    <ligand>
        <name>ATP</name>
        <dbReference type="ChEBI" id="CHEBI:30616"/>
    </ligand>
</feature>
<name>A0A1M7SXD1_9BACT</name>
<dbReference type="Gene3D" id="3.40.50.620">
    <property type="entry name" value="HUPs"/>
    <property type="match status" value="1"/>
</dbReference>
<dbReference type="EMBL" id="FRDI01000005">
    <property type="protein sequence ID" value="SHN63132.1"/>
    <property type="molecule type" value="Genomic_DNA"/>
</dbReference>
<organism evidence="9 10">
    <name type="scientific">Desulfovibrio litoralis DSM 11393</name>
    <dbReference type="NCBI Taxonomy" id="1121455"/>
    <lineage>
        <taxon>Bacteria</taxon>
        <taxon>Pseudomonadati</taxon>
        <taxon>Thermodesulfobacteriota</taxon>
        <taxon>Desulfovibrionia</taxon>
        <taxon>Desulfovibrionales</taxon>
        <taxon>Desulfovibrionaceae</taxon>
        <taxon>Desulfovibrio</taxon>
    </lineage>
</organism>
<evidence type="ECO:0000313" key="9">
    <source>
        <dbReference type="EMBL" id="SHN63132.1"/>
    </source>
</evidence>
<dbReference type="CDD" id="cd01992">
    <property type="entry name" value="TilS_N"/>
    <property type="match status" value="1"/>
</dbReference>
<evidence type="ECO:0000256" key="5">
    <source>
        <dbReference type="ARBA" id="ARBA00048539"/>
    </source>
</evidence>
<dbReference type="AlphaFoldDB" id="A0A1M7SXD1"/>
<dbReference type="InterPro" id="IPR011063">
    <property type="entry name" value="TilS/TtcA_N"/>
</dbReference>
<dbReference type="PANTHER" id="PTHR43033:SF1">
    <property type="entry name" value="TRNA(ILE)-LYSIDINE SYNTHASE-RELATED"/>
    <property type="match status" value="1"/>
</dbReference>
<dbReference type="EC" id="6.3.4.19" evidence="6"/>
<protein>
    <recommendedName>
        <fullName evidence="6">tRNA(Ile)-lysidine synthase</fullName>
        <ecNumber evidence="6">6.3.4.19</ecNumber>
    </recommendedName>
    <alternativeName>
        <fullName evidence="6">tRNA(Ile)-2-lysyl-cytidine synthase</fullName>
    </alternativeName>
    <alternativeName>
        <fullName evidence="6">tRNA(Ile)-lysidine synthetase</fullName>
    </alternativeName>
</protein>
<keyword evidence="4 6" id="KW-0067">ATP-binding</keyword>
<dbReference type="STRING" id="1121455.SAMN02745728_01344"/>
<dbReference type="InterPro" id="IPR014729">
    <property type="entry name" value="Rossmann-like_a/b/a_fold"/>
</dbReference>
<dbReference type="GO" id="GO:0006400">
    <property type="term" value="P:tRNA modification"/>
    <property type="evidence" value="ECO:0007669"/>
    <property type="project" value="UniProtKB-UniRule"/>
</dbReference>
<keyword evidence="7" id="KW-1133">Transmembrane helix</keyword>
<comment type="similarity">
    <text evidence="6">Belongs to the tRNA(Ile)-lysidine synthase family.</text>
</comment>
<sequence>MDTHFDFSSLAQTLKELNPKKAKFCLGIERFLKKELLLSDELKDTQIILGVSGGVDSLALFFILFFLRPRLGYNLSLAHLNHGLRKEAETESLWIKQLAEHFNIPCFIKYTDINAEAKKLKIGTEEAGRKARYAFFIEIARQYSDKTVFITTAHHLDDLSEEVLLRLIRGTGWTALAGMSALKQFNHDYYLNSFSEPSNQTNDLQQKKYLLRPLLLTPKSELIDFMQSLNCPWHEDASNLSSVYKRNRVRNLIMPLILEENPNFREKVAQLWQLARIDEEYWNTQVINKITLNDNAVTLSYEFLLKQNKALRLRLYKNALESLNAGDVLFQTLFKLDNAIITKQTGKEFEFSHSKAARLIPQGVTFYLKNTK</sequence>
<dbReference type="GO" id="GO:0032267">
    <property type="term" value="F:tRNA(Ile)-lysidine synthase activity"/>
    <property type="evidence" value="ECO:0007669"/>
    <property type="project" value="UniProtKB-EC"/>
</dbReference>
<evidence type="ECO:0000256" key="1">
    <source>
        <dbReference type="ARBA" id="ARBA00022598"/>
    </source>
</evidence>
<reference evidence="9 10" key="1">
    <citation type="submission" date="2016-12" db="EMBL/GenBank/DDBJ databases">
        <authorList>
            <person name="Song W.-J."/>
            <person name="Kurnit D.M."/>
        </authorList>
    </citation>
    <scope>NUCLEOTIDE SEQUENCE [LARGE SCALE GENOMIC DNA]</scope>
    <source>
        <strain evidence="9 10">DSM 11393</strain>
    </source>
</reference>
<dbReference type="RefSeq" id="WP_072697031.1">
    <property type="nucleotide sequence ID" value="NZ_FRDI01000005.1"/>
</dbReference>
<dbReference type="InterPro" id="IPR012094">
    <property type="entry name" value="tRNA_Ile_lys_synt"/>
</dbReference>
<feature type="transmembrane region" description="Helical" evidence="7">
    <location>
        <begin position="47"/>
        <end position="67"/>
    </location>
</feature>
<evidence type="ECO:0000256" key="3">
    <source>
        <dbReference type="ARBA" id="ARBA00022741"/>
    </source>
</evidence>
<keyword evidence="7" id="KW-0472">Membrane</keyword>
<keyword evidence="10" id="KW-1185">Reference proteome</keyword>
<evidence type="ECO:0000256" key="7">
    <source>
        <dbReference type="SAM" id="Phobius"/>
    </source>
</evidence>
<dbReference type="Proteomes" id="UP000186469">
    <property type="component" value="Unassembled WGS sequence"/>
</dbReference>
<dbReference type="GO" id="GO:0005737">
    <property type="term" value="C:cytoplasm"/>
    <property type="evidence" value="ECO:0007669"/>
    <property type="project" value="UniProtKB-SubCell"/>
</dbReference>
<keyword evidence="1 6" id="KW-0436">Ligase</keyword>
<evidence type="ECO:0000259" key="8">
    <source>
        <dbReference type="Pfam" id="PF01171"/>
    </source>
</evidence>
<gene>
    <name evidence="6" type="primary">tilS</name>
    <name evidence="9" type="ORF">SAMN02745728_01344</name>
</gene>
<evidence type="ECO:0000256" key="4">
    <source>
        <dbReference type="ARBA" id="ARBA00022840"/>
    </source>
</evidence>
<keyword evidence="2 6" id="KW-0819">tRNA processing</keyword>
<dbReference type="InterPro" id="IPR012795">
    <property type="entry name" value="tRNA_Ile_lys_synt_N"/>
</dbReference>
<evidence type="ECO:0000256" key="6">
    <source>
        <dbReference type="HAMAP-Rule" id="MF_01161"/>
    </source>
</evidence>
<dbReference type="Pfam" id="PF01171">
    <property type="entry name" value="ATP_bind_3"/>
    <property type="match status" value="1"/>
</dbReference>
<evidence type="ECO:0000313" key="10">
    <source>
        <dbReference type="Proteomes" id="UP000186469"/>
    </source>
</evidence>
<evidence type="ECO:0000256" key="2">
    <source>
        <dbReference type="ARBA" id="ARBA00022694"/>
    </source>
</evidence>
<accession>A0A1M7SXD1</accession>
<keyword evidence="7" id="KW-0812">Transmembrane</keyword>
<dbReference type="OrthoDB" id="9807403at2"/>
<dbReference type="NCBIfam" id="TIGR02432">
    <property type="entry name" value="lysidine_TilS_N"/>
    <property type="match status" value="1"/>
</dbReference>
<keyword evidence="3 6" id="KW-0547">Nucleotide-binding</keyword>